<dbReference type="PANTHER" id="PTHR45998">
    <property type="entry name" value="SERINE/THREONINE-PROTEIN KINASE 16"/>
    <property type="match status" value="1"/>
</dbReference>
<evidence type="ECO:0000256" key="4">
    <source>
        <dbReference type="ARBA" id="ARBA00022527"/>
    </source>
</evidence>
<evidence type="ECO:0000313" key="15">
    <source>
        <dbReference type="EMBL" id="KAK3108566.1"/>
    </source>
</evidence>
<dbReference type="PROSITE" id="PS00108">
    <property type="entry name" value="PROTEIN_KINASE_ST"/>
    <property type="match status" value="1"/>
</dbReference>
<dbReference type="Pfam" id="PF07714">
    <property type="entry name" value="PK_Tyr_Ser-Thr"/>
    <property type="match status" value="1"/>
</dbReference>
<feature type="domain" description="Protein kinase" evidence="14">
    <location>
        <begin position="1146"/>
        <end position="1412"/>
    </location>
</feature>
<dbReference type="CDD" id="cd13986">
    <property type="entry name" value="STKc_16"/>
    <property type="match status" value="1"/>
</dbReference>
<dbReference type="InterPro" id="IPR013783">
    <property type="entry name" value="Ig-like_fold"/>
</dbReference>
<dbReference type="GO" id="GO:0030182">
    <property type="term" value="P:neuron differentiation"/>
    <property type="evidence" value="ECO:0007669"/>
    <property type="project" value="UniProtKB-ARBA"/>
</dbReference>
<dbReference type="InterPro" id="IPR036116">
    <property type="entry name" value="FN3_sf"/>
</dbReference>
<evidence type="ECO:0000313" key="16">
    <source>
        <dbReference type="Proteomes" id="UP001186944"/>
    </source>
</evidence>
<reference evidence="15" key="1">
    <citation type="submission" date="2019-08" db="EMBL/GenBank/DDBJ databases">
        <title>The improved chromosome-level genome for the pearl oyster Pinctada fucata martensii using PacBio sequencing and Hi-C.</title>
        <authorList>
            <person name="Zheng Z."/>
        </authorList>
    </citation>
    <scope>NUCLEOTIDE SEQUENCE</scope>
    <source>
        <strain evidence="15">ZZ-2019</strain>
        <tissue evidence="15">Adductor muscle</tissue>
    </source>
</reference>
<dbReference type="SUPFAM" id="SSF56112">
    <property type="entry name" value="Protein kinase-like (PK-like)"/>
    <property type="match status" value="2"/>
</dbReference>
<dbReference type="EMBL" id="VSWD01000001">
    <property type="protein sequence ID" value="KAK3108566.1"/>
    <property type="molecule type" value="Genomic_DNA"/>
</dbReference>
<comment type="catalytic activity">
    <reaction evidence="12">
        <text>L-seryl-[protein] + ATP = O-phospho-L-seryl-[protein] + ADP + H(+)</text>
        <dbReference type="Rhea" id="RHEA:17989"/>
        <dbReference type="Rhea" id="RHEA-COMP:9863"/>
        <dbReference type="Rhea" id="RHEA-COMP:11604"/>
        <dbReference type="ChEBI" id="CHEBI:15378"/>
        <dbReference type="ChEBI" id="CHEBI:29999"/>
        <dbReference type="ChEBI" id="CHEBI:30616"/>
        <dbReference type="ChEBI" id="CHEBI:83421"/>
        <dbReference type="ChEBI" id="CHEBI:456216"/>
        <dbReference type="EC" id="2.7.11.1"/>
    </reaction>
</comment>
<dbReference type="InterPro" id="IPR011009">
    <property type="entry name" value="Kinase-like_dom_sf"/>
</dbReference>
<dbReference type="GO" id="GO:0005524">
    <property type="term" value="F:ATP binding"/>
    <property type="evidence" value="ECO:0007669"/>
    <property type="project" value="UniProtKB-KW"/>
</dbReference>
<evidence type="ECO:0000256" key="12">
    <source>
        <dbReference type="ARBA" id="ARBA00048679"/>
    </source>
</evidence>
<dbReference type="GO" id="GO:0048468">
    <property type="term" value="P:cell development"/>
    <property type="evidence" value="ECO:0007669"/>
    <property type="project" value="UniProtKB-ARBA"/>
</dbReference>
<name>A0AA89CDX6_PINIB</name>
<dbReference type="InterPro" id="IPR001245">
    <property type="entry name" value="Ser-Thr/Tyr_kinase_cat_dom"/>
</dbReference>
<evidence type="ECO:0000256" key="11">
    <source>
        <dbReference type="ARBA" id="ARBA00047899"/>
    </source>
</evidence>
<dbReference type="SUPFAM" id="SSF49265">
    <property type="entry name" value="Fibronectin type III"/>
    <property type="match status" value="1"/>
</dbReference>
<dbReference type="GO" id="GO:0050793">
    <property type="term" value="P:regulation of developmental process"/>
    <property type="evidence" value="ECO:0007669"/>
    <property type="project" value="UniProtKB-ARBA"/>
</dbReference>
<dbReference type="InterPro" id="IPR052239">
    <property type="entry name" value="Ser/Thr-specific_kinases"/>
</dbReference>
<evidence type="ECO:0000256" key="1">
    <source>
        <dbReference type="ARBA" id="ARBA00004167"/>
    </source>
</evidence>
<keyword evidence="8" id="KW-0067">ATP-binding</keyword>
<evidence type="ECO:0000256" key="8">
    <source>
        <dbReference type="ARBA" id="ARBA00022840"/>
    </source>
</evidence>
<evidence type="ECO:0000256" key="3">
    <source>
        <dbReference type="ARBA" id="ARBA00012513"/>
    </source>
</evidence>
<evidence type="ECO:0000259" key="14">
    <source>
        <dbReference type="PROSITE" id="PS50011"/>
    </source>
</evidence>
<dbReference type="InterPro" id="IPR000719">
    <property type="entry name" value="Prot_kinase_dom"/>
</dbReference>
<evidence type="ECO:0000256" key="6">
    <source>
        <dbReference type="ARBA" id="ARBA00022741"/>
    </source>
</evidence>
<dbReference type="GO" id="GO:0004713">
    <property type="term" value="F:protein tyrosine kinase activity"/>
    <property type="evidence" value="ECO:0007669"/>
    <property type="project" value="UniProtKB-KW"/>
</dbReference>
<evidence type="ECO:0000256" key="5">
    <source>
        <dbReference type="ARBA" id="ARBA00022679"/>
    </source>
</evidence>
<keyword evidence="7" id="KW-0418">Kinase</keyword>
<keyword evidence="5" id="KW-0808">Transferase</keyword>
<dbReference type="FunFam" id="1.10.510.10:FF:001512">
    <property type="entry name" value="Receptor tyrosine-protein kinase erbB-2"/>
    <property type="match status" value="1"/>
</dbReference>
<evidence type="ECO:0000256" key="9">
    <source>
        <dbReference type="ARBA" id="ARBA00023136"/>
    </source>
</evidence>
<keyword evidence="16" id="KW-1185">Reference proteome</keyword>
<keyword evidence="13" id="KW-1133">Transmembrane helix</keyword>
<dbReference type="Gene3D" id="1.10.510.10">
    <property type="entry name" value="Transferase(Phosphotransferase) domain 1"/>
    <property type="match status" value="2"/>
</dbReference>
<dbReference type="GO" id="GO:0016020">
    <property type="term" value="C:membrane"/>
    <property type="evidence" value="ECO:0007669"/>
    <property type="project" value="UniProtKB-SubCell"/>
</dbReference>
<dbReference type="PRINTS" id="PR00109">
    <property type="entry name" value="TYRKINASE"/>
</dbReference>
<keyword evidence="4" id="KW-0723">Serine/threonine-protein kinase</keyword>
<comment type="caution">
    <text evidence="15">The sequence shown here is derived from an EMBL/GenBank/DDBJ whole genome shotgun (WGS) entry which is preliminary data.</text>
</comment>
<feature type="transmembrane region" description="Helical" evidence="13">
    <location>
        <begin position="1052"/>
        <end position="1079"/>
    </location>
</feature>
<dbReference type="EC" id="2.7.11.1" evidence="3"/>
<dbReference type="Proteomes" id="UP001186944">
    <property type="component" value="Unassembled WGS sequence"/>
</dbReference>
<protein>
    <recommendedName>
        <fullName evidence="3">non-specific serine/threonine protein kinase</fullName>
        <ecNumber evidence="3">2.7.11.1</ecNumber>
    </recommendedName>
</protein>
<keyword evidence="9 13" id="KW-0472">Membrane</keyword>
<dbReference type="CDD" id="cd00192">
    <property type="entry name" value="PTKc"/>
    <property type="match status" value="1"/>
</dbReference>
<organism evidence="15 16">
    <name type="scientific">Pinctada imbricata</name>
    <name type="common">Atlantic pearl-oyster</name>
    <name type="synonym">Pinctada martensii</name>
    <dbReference type="NCBI Taxonomy" id="66713"/>
    <lineage>
        <taxon>Eukaryota</taxon>
        <taxon>Metazoa</taxon>
        <taxon>Spiralia</taxon>
        <taxon>Lophotrochozoa</taxon>
        <taxon>Mollusca</taxon>
        <taxon>Bivalvia</taxon>
        <taxon>Autobranchia</taxon>
        <taxon>Pteriomorphia</taxon>
        <taxon>Pterioida</taxon>
        <taxon>Pterioidea</taxon>
        <taxon>Pteriidae</taxon>
        <taxon>Pinctada</taxon>
    </lineage>
</organism>
<comment type="catalytic activity">
    <reaction evidence="11">
        <text>L-threonyl-[protein] + ATP = O-phospho-L-threonyl-[protein] + ADP + H(+)</text>
        <dbReference type="Rhea" id="RHEA:46608"/>
        <dbReference type="Rhea" id="RHEA-COMP:11060"/>
        <dbReference type="Rhea" id="RHEA-COMP:11605"/>
        <dbReference type="ChEBI" id="CHEBI:15378"/>
        <dbReference type="ChEBI" id="CHEBI:30013"/>
        <dbReference type="ChEBI" id="CHEBI:30616"/>
        <dbReference type="ChEBI" id="CHEBI:61977"/>
        <dbReference type="ChEBI" id="CHEBI:456216"/>
        <dbReference type="EC" id="2.7.11.1"/>
    </reaction>
</comment>
<feature type="domain" description="Protein kinase" evidence="14">
    <location>
        <begin position="17"/>
        <end position="301"/>
    </location>
</feature>
<evidence type="ECO:0000256" key="2">
    <source>
        <dbReference type="ARBA" id="ARBA00004308"/>
    </source>
</evidence>
<gene>
    <name evidence="15" type="ORF">FSP39_010763</name>
</gene>
<dbReference type="InterPro" id="IPR008271">
    <property type="entry name" value="Ser/Thr_kinase_AS"/>
</dbReference>
<evidence type="ECO:0000256" key="13">
    <source>
        <dbReference type="SAM" id="Phobius"/>
    </source>
</evidence>
<accession>A0AA89CDX6</accession>
<dbReference type="Gene3D" id="2.60.40.10">
    <property type="entry name" value="Immunoglobulins"/>
    <property type="match status" value="1"/>
</dbReference>
<evidence type="ECO:0000256" key="7">
    <source>
        <dbReference type="ARBA" id="ARBA00022777"/>
    </source>
</evidence>
<dbReference type="GO" id="GO:0005794">
    <property type="term" value="C:Golgi apparatus"/>
    <property type="evidence" value="ECO:0007669"/>
    <property type="project" value="TreeGrafter"/>
</dbReference>
<evidence type="ECO:0000256" key="10">
    <source>
        <dbReference type="ARBA" id="ARBA00023137"/>
    </source>
</evidence>
<keyword evidence="13" id="KW-0812">Transmembrane</keyword>
<dbReference type="Pfam" id="PF00069">
    <property type="entry name" value="Pkinase"/>
    <property type="match status" value="1"/>
</dbReference>
<keyword evidence="6" id="KW-0547">Nucleotide-binding</keyword>
<comment type="subcellular location">
    <subcellularLocation>
        <location evidence="2">Endomembrane system</location>
    </subcellularLocation>
    <subcellularLocation>
        <location evidence="1">Membrane</location>
        <topology evidence="1">Single-pass membrane protein</topology>
    </subcellularLocation>
</comment>
<dbReference type="PANTHER" id="PTHR45998:SF2">
    <property type="entry name" value="SERINE_THREONINE-PROTEIN KINASE 16"/>
    <property type="match status" value="1"/>
</dbReference>
<dbReference type="PROSITE" id="PS50011">
    <property type="entry name" value="PROTEIN_KINASE_DOM"/>
    <property type="match status" value="2"/>
</dbReference>
<keyword evidence="10" id="KW-0829">Tyrosine-protein kinase</keyword>
<dbReference type="GO" id="GO:0004674">
    <property type="term" value="F:protein serine/threonine kinase activity"/>
    <property type="evidence" value="ECO:0007669"/>
    <property type="project" value="UniProtKB-KW"/>
</dbReference>
<dbReference type="SMART" id="SM00220">
    <property type="entry name" value="S_TKc"/>
    <property type="match status" value="2"/>
</dbReference>
<sequence>MGCVCGRQSIIINDRKFWIRSRLGEGGFSYVDLIEDARSHKDYALKRITCHSKEEEKVALREVELMRSFQHHNIIPLEESFTVKVNRYSRTVDIISEVLIVMPYYCKGSVQDRVDILKDKGDKLPERQIWELFLGVCKAVREFHSRSPPIAHRDIKPANVMIADDGRPVLMDLGSANVARVQVTNSSIGLALQDEAAERCSMLYRAPELFNVESGTTIDERTDIWSLGCVLYAMAFLESPFDKTYSQGGSIALATQSCNLNFPENSGYSSAIHELILSQMKVNMNERPFIDEVIDRVEKFYYQSANHAVFGERELFVDTGKKTTVVAAIHRVELHVQHQYAVLTVEVKVPVQLRKRASVMKVTTGIHVKGVDASAQANSGTDQIWTNLKEFNTLTADMSSILELSITLPGTPSYVSSAAIGISSATVSLKHQKRNNSVTTSTVLYTSDTYTFNCVRHETSVAVSNTLPEASLLTCSQMSYPNFDRRLDSEDVLTLTFSGVSGGHTTVTNSGSTYATYNFSGLTASTSVYFYIDHGYPSAPSNDQYIFHIAEEITKGSAIATSWRDWTDSLSGMSRYNWEIFKLEKIGDELREEGANYLLPLYSYEINSTDANIYSFNYTPTDTGVYSLILEASDQANNSKYVRRFAIYDPTSEITITSTSLKVLSGNSNASYQWQTWTSGVATNIVFSWEGHFINQVHVDGGFLGLIQDYPAQLNDENVPNNEYKKTIDTSLTDSTSTRTQAAISNVNGITSFEVGVTSVGETAPSSYISKSLELNHTYTYADGLIKDGTFLTLWARATDKMGNTKTSTLVLGFDSTAPDLSSVTIEPNVGNAYTYTSLLYFKTSDLHSGIEGIDYTFVEQSSGNITSTGTIAANTTQTAPSTFDGYSLDDGTYFLFEHYFSINNCWLKVSREEASNKSYQLQLSVKNRAMLVAVVTTEVGDLARFNGIGTYQGITNTSVSETSSSGVRLGWDFIDSCYTRESLILKYWDPDGTEHQKSVHADAVLFDIGNLASSTTYNSSIQIQYDLGTSEEVWIQFTTASSISTLAQTGVMAAGSIVGIVFGVIILALLLIILLMAFMIRRGRLQKVNAVVVEPIRKTIRRRRDPGGVGYKQYNTGGYDVEDIYMYGGITYEKTPDWQYKIQDLSLGNIIKVGRFARIYEATLYSEGKSKKVVAKTLKDEFNEEDAILMKAKINFFGSKVGNHPCVLGFKGAVMDDPALGPVMLLEYCGGGPLKDWLTENKNKVNDDTIERLFRFSYDIARGMEFLAEKKIIHMRLAARNILLTDNLEARIAGFGPRHGDGEEEDEASKRERIPVKWIAPECLDSSKAASEKSDVWSYGITVWEIFSMGQTPYGDVRSKDLPKWLKKGNRLNKPEYCDDMHYDIMKACWDFDPVMRPSFSSIHKDIESLYRQSSGDLYYYQK</sequence>
<proteinExistence type="predicted"/>